<dbReference type="AlphaFoldDB" id="A0A7R8YUJ5"/>
<reference evidence="1 2" key="1">
    <citation type="submission" date="2020-11" db="EMBL/GenBank/DDBJ databases">
        <authorList>
            <person name="Wallbank WR R."/>
            <person name="Pardo Diaz C."/>
            <person name="Kozak K."/>
            <person name="Martin S."/>
            <person name="Jiggins C."/>
            <person name="Moest M."/>
            <person name="Warren A I."/>
            <person name="Generalovic N T."/>
            <person name="Byers J.R.P. K."/>
            <person name="Montejo-Kovacevich G."/>
            <person name="Yen C E."/>
        </authorList>
    </citation>
    <scope>NUCLEOTIDE SEQUENCE [LARGE SCALE GENOMIC DNA]</scope>
</reference>
<evidence type="ECO:0000313" key="2">
    <source>
        <dbReference type="Proteomes" id="UP000594454"/>
    </source>
</evidence>
<proteinExistence type="predicted"/>
<organism evidence="1 2">
    <name type="scientific">Hermetia illucens</name>
    <name type="common">Black soldier fly</name>
    <dbReference type="NCBI Taxonomy" id="343691"/>
    <lineage>
        <taxon>Eukaryota</taxon>
        <taxon>Metazoa</taxon>
        <taxon>Ecdysozoa</taxon>
        <taxon>Arthropoda</taxon>
        <taxon>Hexapoda</taxon>
        <taxon>Insecta</taxon>
        <taxon>Pterygota</taxon>
        <taxon>Neoptera</taxon>
        <taxon>Endopterygota</taxon>
        <taxon>Diptera</taxon>
        <taxon>Brachycera</taxon>
        <taxon>Stratiomyomorpha</taxon>
        <taxon>Stratiomyidae</taxon>
        <taxon>Hermetiinae</taxon>
        <taxon>Hermetia</taxon>
    </lineage>
</organism>
<gene>
    <name evidence="1" type="ORF">HERILL_LOCUS8663</name>
</gene>
<name>A0A7R8YUJ5_HERIL</name>
<dbReference type="InParanoid" id="A0A7R8YUJ5"/>
<keyword evidence="2" id="KW-1185">Reference proteome</keyword>
<dbReference type="EMBL" id="LR899011">
    <property type="protein sequence ID" value="CAD7085847.1"/>
    <property type="molecule type" value="Genomic_DNA"/>
</dbReference>
<dbReference type="Proteomes" id="UP000594454">
    <property type="component" value="Chromosome 3"/>
</dbReference>
<evidence type="ECO:0000313" key="1">
    <source>
        <dbReference type="EMBL" id="CAD7085847.1"/>
    </source>
</evidence>
<sequence length="67" mass="8185">MFACWVRIGKWCNGISDLTPEWYKQRKFSTFWNIQNHDTNNKVRYDSLITKSKHSQLISDFFIWLQL</sequence>
<accession>A0A7R8YUJ5</accession>
<protein>
    <submittedName>
        <fullName evidence="1">Uncharacterized protein</fullName>
    </submittedName>
</protein>